<dbReference type="Proteomes" id="UP000838756">
    <property type="component" value="Unassembled WGS sequence"/>
</dbReference>
<dbReference type="AlphaFoldDB" id="A0A8S4QYL1"/>
<dbReference type="EMBL" id="CAKXAJ010019293">
    <property type="protein sequence ID" value="CAH2218249.1"/>
    <property type="molecule type" value="Genomic_DNA"/>
</dbReference>
<comment type="caution">
    <text evidence="1">The sequence shown here is derived from an EMBL/GenBank/DDBJ whole genome shotgun (WGS) entry which is preliminary data.</text>
</comment>
<dbReference type="OrthoDB" id="7493618at2759"/>
<evidence type="ECO:0000313" key="1">
    <source>
        <dbReference type="EMBL" id="CAH2218249.1"/>
    </source>
</evidence>
<reference evidence="1" key="1">
    <citation type="submission" date="2022-03" db="EMBL/GenBank/DDBJ databases">
        <authorList>
            <person name="Lindestad O."/>
        </authorList>
    </citation>
    <scope>NUCLEOTIDE SEQUENCE</scope>
</reference>
<keyword evidence="2" id="KW-1185">Reference proteome</keyword>
<proteinExistence type="predicted"/>
<accession>A0A8S4QYL1</accession>
<feature type="non-terminal residue" evidence="1">
    <location>
        <position position="212"/>
    </location>
</feature>
<protein>
    <submittedName>
        <fullName evidence="1">Jg25087 protein</fullName>
    </submittedName>
</protein>
<organism evidence="1 2">
    <name type="scientific">Pararge aegeria aegeria</name>
    <dbReference type="NCBI Taxonomy" id="348720"/>
    <lineage>
        <taxon>Eukaryota</taxon>
        <taxon>Metazoa</taxon>
        <taxon>Ecdysozoa</taxon>
        <taxon>Arthropoda</taxon>
        <taxon>Hexapoda</taxon>
        <taxon>Insecta</taxon>
        <taxon>Pterygota</taxon>
        <taxon>Neoptera</taxon>
        <taxon>Endopterygota</taxon>
        <taxon>Lepidoptera</taxon>
        <taxon>Glossata</taxon>
        <taxon>Ditrysia</taxon>
        <taxon>Papilionoidea</taxon>
        <taxon>Nymphalidae</taxon>
        <taxon>Satyrinae</taxon>
        <taxon>Satyrini</taxon>
        <taxon>Parargina</taxon>
        <taxon>Pararge</taxon>
    </lineage>
</organism>
<gene>
    <name evidence="1" type="primary">jg25087</name>
    <name evidence="1" type="ORF">PAEG_LOCUS6096</name>
</gene>
<evidence type="ECO:0000313" key="2">
    <source>
        <dbReference type="Proteomes" id="UP000838756"/>
    </source>
</evidence>
<sequence>VLCTARCNPLGQTACETILPSGTPVCESTPNVLANLGLGLGPLGVNLPPSLILQLLSQSMLPNLGSTTVCDSKTNIGLPVLSPYGLPWNTGIGLPSQTSVCDSTPNISPLNVPIPYGLHIPAGLLSGLNLPGGLVSGLNTPSSTTVCESSSNAISPLGLPLGLSGLPCQRQHGTINGLNLPWSGLGIPQNGLGLPLNGLTGLTVGSLGLPIL</sequence>
<name>A0A8S4QYL1_9NEOP</name>